<sequence length="3563" mass="385978">MAKNNSLETPLSMPKLPDLDQDLFGAGAGAIFNQSDDLLSPKAVAPLGAQQGKLSPAAQALASAQREQNDLLNYATEQQQKIQQQEARQQAAFDRQQAAQRRETDAAIRQYQRDKKEREKALKEKAKEQGGVLGAGADGSFVLKPMVETILTDKNWKDIKSSFQREDEAQGWLKEKAVQLKEQGIPEDLINNELRVAGALFKQDTDAYTKQRSEDRADPLDAVSWLGKAGRNLYKGTVLWLSPVWNKTVGKTGLTFDTEEFVREQNDAINSIDSTLSDKVHFAQENNEYLTQKRRAQGKDGLVAGFTGGIADMWKADNMLYTMLDSAAYIPYSAAVGSGAGAFASRVGAATRLTPAIEGITTRVNAAAAAPGASLATRIGAKAASHLLSSEVAGGMATAGFFAATDAAGGAYDAVYNQDEDTFRQTYIKANGEENWNNLVQYYGSAGKARAALAEQAAVSAGNSAFINTALLGAAGLETTLLKANKFGLQTYAGKRLATAGANSVSELLEEGLTQYSQNVGAQPATGVDLLEGVPEAAAIGFVAGGSMAGGTQVLGALGKGVKNYVAPEFDAARLDPTQYVHQNQLDYDSYRQVVGREMDNIARTGRRAKWHETDIGSAQQMAYDTIIDDPSKWEAFTPDQRAQMQEYLKQAYNINTNPYAQVERQTLTDIWENGDTHVLNAWLQSEEKGIGEDIRNAFRIKHGVELENVPDGVRAYSEALANAIDYQIAAPVLRDTNEQWKAMRDYVKTQVETNPTLTREQQKGIDAILANYLDAGRRRLTDEQVAATQTQPTGQPNEPANTGAGQGAPTENTQPVAGESGAAPTAGAGSTGGEAESVGQPDATSAGGANPQSAGVDNAQQGNQPGGGTDASAQTVQPAGGAAQAPASGAQPGVTASAGNVSQTPAGQGATGQTSTTGQPAQPTNPGTAPQAGSGGGAGAAPTERNPNGRSNQAVAQAVGVTGAYSPQADLRDAGHAWAQLSKAQKSALAKIGISTPAQLLDILKNADTVAEAGQRLARTGRVRSMTMKSVQDALKAARDYITSPEWVFNKLTQDQLGLSANEASIPAAVAALQASDEITARKISQLAKGAAEIYGLEDASKEDKIAYAAKLLLDIAQLAKTSPQLLDVAMRLKGAPESWFQDDVDKLLKNDIWATLQSAPGIFEQAGVDFSQSRPNVTQSQQNLWSARAVLFTLKQNIKAGDARSKAIQSGLDKAAKRITDMGGEKGRLSLLFSMLEADSRGENLSGFLENYYIGSRASADAIAGVVRAYQDAKAYMTSPDFQNSLRADNWLRQADKSVYVQAIRDYVRNNYAAFNQMLIQDAEVASGKSARTRVADTNFETQAVNTDILADVLADIVHNTARLGREYAGEIARSYAGRDENGNRVIKPSAVKRFLEQADTIAANLRQQYLDGKLVQTSQPEDESEQLAQQGDDLSRLMEEFNAGQQPDADAVMGDLDDAVRGIPAQPRNGDKQIKNGGFDSPEAAEDALSTELFQHPETVEELDELLQSVAEATGLDPLLVGEYIAREWLSQSEEDYADVSTDELLDMVYDAANDIWIYAGEQNATQQIADTKRLEGPRSITADGRRITRQSQDPTGSLARALQPNLSGGAYAQLARPSQPAPARLAIAPVEEIVAEFGGQEFSLAEIIENTENQRGDRSPTLGELAPEDNNAPRPVIELTVNGVKHRGRLFRWRDRKNGRNRRHVVFVHDGDAFGMRGWDDKWIDFGNAVTRKRVGSINQNDGIRIEVLADQSENQEQTNEKTEKRTQRTGRSETEDENNSGIVGDVRDADVSARGSDVTDARADESEQGEGSGQPDESERGSGAVEGRLETPAPVDVPQGLDYTPEQVAEIDPASLTADERAALNRQDDTHEFVANALYGIAGALEDFGGVDSAALRSGLAKMAALLADPAAPRRTTQTTVSEQAAGRKEVADIITDEERDILDAYLEDVGNTEQSAEEFAEEAIADNQFESSSLPKKVRAVLERIWNALRNGMAAVSMALAIHLGSNVIISQPAEAANLAPQAGEVVMSSAAKASLDHIIDTADNGGRPFVIADKKAGKLYLMNAEGKVVDTTPALFGKTPSDAAKTAGATGAGKYDLTYNRDTRLPSGYAGSVQSFDTGANGEQFAIHRVIDVKGQNRQSRLDSKTARDNRITLGCINVPAEFYDAHLDNELGAVLYVLPETANWGGDLYGKTPRQAAQPTPQAVKIATEGTSLTPEQLLAATRSQADSLIANVRGSMDNASYQPVQVTPEQLQAATEAGRKVTTQPVQAQAPIQISGVQPSTQTAYISPVMINGVSANTLVVPFKAHTPAELQANGVFDTQPVDNKTKDGDSLYTTASWLAAAFAAGKVNSRRKKRLESRKKANEERLARIEAKNNPELKTEPEDTSVVPDEVEVETAVADNHDVQAAAAKQAGTHNPQAALSQAVAQAVRQQNVLENKAEWIHAFAMRYSSDEAQYQQLFAMMSNLEYNLGGVLTDRSYTQSGDFRDRRRWRGDQTDASRVGMLQAFMRFAGGATVAFDNLLHRVGSAAFGHEADSAIASKMLSQVRAKSSGAYAQLHKTLIHPLVMQTATLASQMRRGHGEVETDTGRTATLNHILNEGAEQMWKGAELEIAKMKLDLQEVEAQIRSTAAGSQIQQTWTSKQLQLLKDIEAAQTLLDRQRDMYYGREEWDGTTDLPGGYTEAQAKSELQALKDKYGEDFAKIEVHSKELVQTIQGIRNFAAAAGVVTNDQLAMYNEMGFKEYVPLYSPQEDVSKTDESTSIMQTSRMDRLLEGIPLAQAKSMGLTRDLSRFKRKGATSPAEDAYTNMKVYAMNTAGRVGQQGWLQAVQQLYEGTIGKPYSVAGNLDEDTLKALNSQPEGKLPGLIRVRPGMEDYLPAHLQTAIAAPGGRIRAIRAKGYNSAGELVDYHYYFTDKAIQQEVYYTSDTSESFMMRIGRNAGTITRFAARMMTTFRPVWNVYNWVRDSIERISIMIARPVKDKNGDLINRWTLAKTYASHLARLASSLEAQNEIMRYLSTGELVTELQRTLDEAVGEGAINLMTTQTDKHSVMSDLRKSDLDRLLDTTSRMLGTTANKLGVGQGKAWLGDIAEYYVQRMTEVPQVTTALASYLAYRDLGVNKHERSNRVRDQYDPTRTRSEIVRGLSTMYPFVRSTFSGHYNLMRTLSEYWNPGERGFTTLYLAGGTATMMAILALAAGAIGDDDDGVPLVARMPIGTLMNGIPIRTPDGGVWSAPVGFGMPKLMWGTAVNLYRLAYGEQSASDMSRSMLGLVMDNTSPVQVASGAAFDRDVGAGAALSFAPLLAVPFVEMMTNTKAYTGQKIYNRETPRGERDADQGGFNIPEAYKDTAQALTGMGIDVRPETLKHLLETFSYGPLKAIPTSLLADKSEKYLGNRETKGEAAGALVTAIGMDMAWSPHALDDEARVYHMLDDIYPILGRYGITEISHDKSEYKRFGIEGRENRKARLLYAKMVAAGAPEWEASFVRDAVIHKTSRQKAIKEFQAGSEAYLKAKANGEENEQLRAALENQWDAIENSDQNFLRQYNEDAYEMQDDY</sequence>
<reference evidence="2" key="1">
    <citation type="journal article" date="2021" name="Proc. Natl. Acad. Sci. U.S.A.">
        <title>A Catalog of Tens of Thousands of Viruses from Human Metagenomes Reveals Hidden Associations with Chronic Diseases.</title>
        <authorList>
            <person name="Tisza M.J."/>
            <person name="Buck C.B."/>
        </authorList>
    </citation>
    <scope>NUCLEOTIDE SEQUENCE</scope>
    <source>
        <strain evidence="2">CtnCN2</strain>
    </source>
</reference>
<feature type="compositionally biased region" description="Low complexity" evidence="1">
    <location>
        <begin position="86"/>
        <end position="99"/>
    </location>
</feature>
<feature type="compositionally biased region" description="Polar residues" evidence="1">
    <location>
        <begin position="787"/>
        <end position="801"/>
    </location>
</feature>
<protein>
    <submittedName>
        <fullName evidence="2">Large polyvalent protein associated domain 38</fullName>
    </submittedName>
</protein>
<feature type="compositionally biased region" description="Low complexity" evidence="1">
    <location>
        <begin position="818"/>
        <end position="838"/>
    </location>
</feature>
<feature type="compositionally biased region" description="Low complexity" evidence="1">
    <location>
        <begin position="878"/>
        <end position="894"/>
    </location>
</feature>
<feature type="compositionally biased region" description="Low complexity" evidence="1">
    <location>
        <begin position="903"/>
        <end position="933"/>
    </location>
</feature>
<feature type="compositionally biased region" description="Polar residues" evidence="1">
    <location>
        <begin position="851"/>
        <end position="864"/>
    </location>
</feature>
<feature type="region of interest" description="Disordered" evidence="1">
    <location>
        <begin position="785"/>
        <end position="953"/>
    </location>
</feature>
<feature type="region of interest" description="Disordered" evidence="1">
    <location>
        <begin position="1465"/>
        <end position="1486"/>
    </location>
</feature>
<name>A0A8S5PLZ7_9CAUD</name>
<feature type="region of interest" description="Disordered" evidence="1">
    <location>
        <begin position="1656"/>
        <end position="1676"/>
    </location>
</feature>
<evidence type="ECO:0000313" key="2">
    <source>
        <dbReference type="EMBL" id="DAE07597.1"/>
    </source>
</evidence>
<accession>A0A8S5PLZ7</accession>
<feature type="region of interest" description="Disordered" evidence="1">
    <location>
        <begin position="1753"/>
        <end position="1845"/>
    </location>
</feature>
<proteinExistence type="predicted"/>
<feature type="region of interest" description="Disordered" evidence="1">
    <location>
        <begin position="86"/>
        <end position="106"/>
    </location>
</feature>
<feature type="compositionally biased region" description="Basic and acidic residues" evidence="1">
    <location>
        <begin position="1763"/>
        <end position="1778"/>
    </location>
</feature>
<evidence type="ECO:0000256" key="1">
    <source>
        <dbReference type="SAM" id="MobiDB-lite"/>
    </source>
</evidence>
<dbReference type="EMBL" id="BK015452">
    <property type="protein sequence ID" value="DAE07597.1"/>
    <property type="molecule type" value="Genomic_DNA"/>
</dbReference>
<organism evidence="2">
    <name type="scientific">Podoviridae sp. ctnCN2</name>
    <dbReference type="NCBI Taxonomy" id="2825274"/>
    <lineage>
        <taxon>Viruses</taxon>
        <taxon>Duplodnaviria</taxon>
        <taxon>Heunggongvirae</taxon>
        <taxon>Uroviricota</taxon>
        <taxon>Caudoviricetes</taxon>
    </lineage>
</organism>
<feature type="compositionally biased region" description="Basic and acidic residues" evidence="1">
    <location>
        <begin position="1790"/>
        <end position="1810"/>
    </location>
</feature>